<dbReference type="InterPro" id="IPR002885">
    <property type="entry name" value="PPR_rpt"/>
</dbReference>
<dbReference type="Proteomes" id="UP001567538">
    <property type="component" value="Unassembled WGS sequence"/>
</dbReference>
<dbReference type="NCBIfam" id="TIGR00756">
    <property type="entry name" value="PPR"/>
    <property type="match status" value="2"/>
</dbReference>
<accession>A0ABD1FYQ4</accession>
<dbReference type="Gene3D" id="1.25.40.10">
    <property type="entry name" value="Tetratricopeptide repeat domain"/>
    <property type="match status" value="2"/>
</dbReference>
<gene>
    <name evidence="4" type="ORF">AAHA92_29552</name>
</gene>
<dbReference type="PANTHER" id="PTHR47003:SF3">
    <property type="entry name" value="SMALL RIBOSOMAL SUBUNIT PROTEIN MS81 (RPPR8)"/>
    <property type="match status" value="1"/>
</dbReference>
<name>A0ABD1FYQ4_SALDI</name>
<evidence type="ECO:0000256" key="1">
    <source>
        <dbReference type="ARBA" id="ARBA00022737"/>
    </source>
</evidence>
<organism evidence="4 5">
    <name type="scientific">Salvia divinorum</name>
    <name type="common">Maria pastora</name>
    <name type="synonym">Diviner's sage</name>
    <dbReference type="NCBI Taxonomy" id="28513"/>
    <lineage>
        <taxon>Eukaryota</taxon>
        <taxon>Viridiplantae</taxon>
        <taxon>Streptophyta</taxon>
        <taxon>Embryophyta</taxon>
        <taxon>Tracheophyta</taxon>
        <taxon>Spermatophyta</taxon>
        <taxon>Magnoliopsida</taxon>
        <taxon>eudicotyledons</taxon>
        <taxon>Gunneridae</taxon>
        <taxon>Pentapetalae</taxon>
        <taxon>asterids</taxon>
        <taxon>lamiids</taxon>
        <taxon>Lamiales</taxon>
        <taxon>Lamiaceae</taxon>
        <taxon>Nepetoideae</taxon>
        <taxon>Mentheae</taxon>
        <taxon>Salviinae</taxon>
        <taxon>Salvia</taxon>
        <taxon>Salvia subgen. Calosphace</taxon>
    </lineage>
</organism>
<dbReference type="Pfam" id="PF01535">
    <property type="entry name" value="PPR"/>
    <property type="match status" value="2"/>
</dbReference>
<evidence type="ECO:0000313" key="5">
    <source>
        <dbReference type="Proteomes" id="UP001567538"/>
    </source>
</evidence>
<dbReference type="EMBL" id="JBEAFC010000011">
    <property type="protein sequence ID" value="KAL1536985.1"/>
    <property type="molecule type" value="Genomic_DNA"/>
</dbReference>
<dbReference type="InterPro" id="IPR011990">
    <property type="entry name" value="TPR-like_helical_dom_sf"/>
</dbReference>
<dbReference type="PANTHER" id="PTHR47003">
    <property type="entry name" value="OS01G0970900 PROTEIN"/>
    <property type="match status" value="1"/>
</dbReference>
<dbReference type="PROSITE" id="PS51375">
    <property type="entry name" value="PPR"/>
    <property type="match status" value="2"/>
</dbReference>
<keyword evidence="5" id="KW-1185">Reference proteome</keyword>
<feature type="repeat" description="PPR" evidence="2">
    <location>
        <begin position="303"/>
        <end position="337"/>
    </location>
</feature>
<evidence type="ECO:0000313" key="4">
    <source>
        <dbReference type="EMBL" id="KAL1536985.1"/>
    </source>
</evidence>
<comment type="caution">
    <text evidence="4">The sequence shown here is derived from an EMBL/GenBank/DDBJ whole genome shotgun (WGS) entry which is preliminary data.</text>
</comment>
<reference evidence="4 5" key="1">
    <citation type="submission" date="2024-06" db="EMBL/GenBank/DDBJ databases">
        <title>A chromosome level genome sequence of Diviner's sage (Salvia divinorum).</title>
        <authorList>
            <person name="Ford S.A."/>
            <person name="Ro D.-K."/>
            <person name="Ness R.W."/>
            <person name="Phillips M.A."/>
        </authorList>
    </citation>
    <scope>NUCLEOTIDE SEQUENCE [LARGE SCALE GENOMIC DNA]</scope>
    <source>
        <strain evidence="4">SAF-2024a</strain>
        <tissue evidence="4">Leaf</tissue>
    </source>
</reference>
<feature type="region of interest" description="Disordered" evidence="3">
    <location>
        <begin position="1"/>
        <end position="26"/>
    </location>
</feature>
<sequence length="341" mass="39464">MRNSRKRKQNEDSSSSSSSKLDRHKIPHHHQYPDFNFGDSYNRSTPHLDSGHHVFEESGIRVSPEDVVKVLKLCYDCPGSAVKFFRWTSVQLNDRNSAQAWDLIVDLLGRNCLFEAMWDAIKSMRKEFLLSMATFKSVFDNYVVSDRVQDAIKSFEVMDQYGIPSDVASLNCLLYAICSHGKTRLAENYIPFVKERIRVDAETYTILLEGWEREREVGRARLTFSEMVSDIGWDKRNTRAYDSFLKGDVRSAKVVWGAIVGKNSFLPNAAMYKSLISLYCNTRDFDAAEKLLDEVVYYQAFPDSETYGLLFHCLIQHKRLREAIPVFKEMVKNEFVPMHQD</sequence>
<evidence type="ECO:0000256" key="2">
    <source>
        <dbReference type="PROSITE-ProRule" id="PRU00708"/>
    </source>
</evidence>
<dbReference type="InterPro" id="IPR044578">
    <property type="entry name" value="BIR6-like"/>
</dbReference>
<proteinExistence type="predicted"/>
<dbReference type="AlphaFoldDB" id="A0ABD1FYQ4"/>
<protein>
    <submittedName>
        <fullName evidence="4">Pentatricopeptide repeat-containing protein, mitochondrial</fullName>
    </submittedName>
</protein>
<evidence type="ECO:0000256" key="3">
    <source>
        <dbReference type="SAM" id="MobiDB-lite"/>
    </source>
</evidence>
<keyword evidence="1" id="KW-0677">Repeat</keyword>
<feature type="repeat" description="PPR" evidence="2">
    <location>
        <begin position="268"/>
        <end position="302"/>
    </location>
</feature>